<evidence type="ECO:0000313" key="3">
    <source>
        <dbReference type="Proteomes" id="UP000026961"/>
    </source>
</evidence>
<protein>
    <submittedName>
        <fullName evidence="2">Uncharacterized protein</fullName>
    </submittedName>
</protein>
<reference evidence="2" key="3">
    <citation type="submission" date="2018-05" db="EMBL/GenBank/DDBJ databases">
        <title>OgluRS3 (Oryza glumaepatula Reference Sequence Version 3).</title>
        <authorList>
            <person name="Zhang J."/>
            <person name="Kudrna D."/>
            <person name="Lee S."/>
            <person name="Talag J."/>
            <person name="Welchert J."/>
            <person name="Wing R.A."/>
        </authorList>
    </citation>
    <scope>NUCLEOTIDE SEQUENCE [LARGE SCALE GENOMIC DNA]</scope>
</reference>
<dbReference type="HOGENOM" id="CLU_1263261_0_0_1"/>
<evidence type="ECO:0000313" key="2">
    <source>
        <dbReference type="EnsemblPlants" id="OGLUM01G10530.1"/>
    </source>
</evidence>
<dbReference type="Gramene" id="OGLUM01G10530.1">
    <property type="protein sequence ID" value="OGLUM01G10530.1"/>
    <property type="gene ID" value="OGLUM01G10530"/>
</dbReference>
<evidence type="ECO:0000256" key="1">
    <source>
        <dbReference type="SAM" id="MobiDB-lite"/>
    </source>
</evidence>
<dbReference type="AlphaFoldDB" id="A0A0D9Y602"/>
<reference evidence="2" key="2">
    <citation type="submission" date="2015-04" db="UniProtKB">
        <authorList>
            <consortium name="EnsemblPlants"/>
        </authorList>
    </citation>
    <scope>IDENTIFICATION</scope>
</reference>
<keyword evidence="3" id="KW-1185">Reference proteome</keyword>
<organism evidence="2">
    <name type="scientific">Oryza glumipatula</name>
    <dbReference type="NCBI Taxonomy" id="40148"/>
    <lineage>
        <taxon>Eukaryota</taxon>
        <taxon>Viridiplantae</taxon>
        <taxon>Streptophyta</taxon>
        <taxon>Embryophyta</taxon>
        <taxon>Tracheophyta</taxon>
        <taxon>Spermatophyta</taxon>
        <taxon>Magnoliopsida</taxon>
        <taxon>Liliopsida</taxon>
        <taxon>Poales</taxon>
        <taxon>Poaceae</taxon>
        <taxon>BOP clade</taxon>
        <taxon>Oryzoideae</taxon>
        <taxon>Oryzeae</taxon>
        <taxon>Oryzinae</taxon>
        <taxon>Oryza</taxon>
    </lineage>
</organism>
<feature type="compositionally biased region" description="Basic and acidic residues" evidence="1">
    <location>
        <begin position="108"/>
        <end position="117"/>
    </location>
</feature>
<name>A0A0D9Y602_9ORYZ</name>
<feature type="region of interest" description="Disordered" evidence="1">
    <location>
        <begin position="24"/>
        <end position="130"/>
    </location>
</feature>
<accession>A0A0D9Y602</accession>
<feature type="compositionally biased region" description="Basic residues" evidence="1">
    <location>
        <begin position="81"/>
        <end position="97"/>
    </location>
</feature>
<sequence>MHETETPILQHACTHNIDVVRPSILTGGGRGGEEAGAAPHSCCGCGAAPREGSGEPKPGKRAQVRSHARSTRRSSAARNRLVPRCRRRSQGRTRKAKCLLVGKAKGAGKNEERTDRRLHSHQKRKRDGREREITVMVGDAEDGDGERVRLFVGQVPCSMAEEEILAVEAATASCTAKDSAVPSGGRWLGPAGTDAAVADGAQRKHAAIAAPPAAGLLTE</sequence>
<reference evidence="2" key="1">
    <citation type="submission" date="2013-08" db="EMBL/GenBank/DDBJ databases">
        <title>Oryza genome evolution.</title>
        <authorList>
            <person name="Wing R.A."/>
            <person name="Panaud O."/>
            <person name="Oliveira A.C."/>
        </authorList>
    </citation>
    <scope>NUCLEOTIDE SEQUENCE</scope>
</reference>
<dbReference type="EnsemblPlants" id="OGLUM01G10530.1">
    <property type="protein sequence ID" value="OGLUM01G10530.1"/>
    <property type="gene ID" value="OGLUM01G10530"/>
</dbReference>
<proteinExistence type="predicted"/>
<feature type="compositionally biased region" description="Basic residues" evidence="1">
    <location>
        <begin position="59"/>
        <end position="72"/>
    </location>
</feature>
<dbReference type="Proteomes" id="UP000026961">
    <property type="component" value="Chromosome 1"/>
</dbReference>